<dbReference type="AlphaFoldDB" id="A0A1G4I7T5"/>
<proteinExistence type="inferred from homology"/>
<comment type="caution">
    <text evidence="3">The sequence shown here is derived from an EMBL/GenBank/DDBJ whole genome shotgun (WGS) entry which is preliminary data.</text>
</comment>
<accession>A0A1G4I7T5</accession>
<organism evidence="3 4">
    <name type="scientific">Trypanosoma equiperdum</name>
    <dbReference type="NCBI Taxonomy" id="5694"/>
    <lineage>
        <taxon>Eukaryota</taxon>
        <taxon>Discoba</taxon>
        <taxon>Euglenozoa</taxon>
        <taxon>Kinetoplastea</taxon>
        <taxon>Metakinetoplastina</taxon>
        <taxon>Trypanosomatida</taxon>
        <taxon>Trypanosomatidae</taxon>
        <taxon>Trypanosoma</taxon>
    </lineage>
</organism>
<keyword evidence="1" id="KW-0408">Iron</keyword>
<dbReference type="GO" id="GO:0016491">
    <property type="term" value="F:oxidoreductase activity"/>
    <property type="evidence" value="ECO:0007669"/>
    <property type="project" value="UniProtKB-KW"/>
</dbReference>
<evidence type="ECO:0000313" key="4">
    <source>
        <dbReference type="Proteomes" id="UP000195570"/>
    </source>
</evidence>
<evidence type="ECO:0000259" key="2">
    <source>
        <dbReference type="PROSITE" id="PS51471"/>
    </source>
</evidence>
<evidence type="ECO:0000313" key="3">
    <source>
        <dbReference type="EMBL" id="SCU67948.1"/>
    </source>
</evidence>
<sequence>MRSKMELSVPLLRMRTGAKHEIPSALLLVAQGLEAAAMDFAYGIAQQPSMQSWAGEDLLKDIGRRSVFRIWRYDAGVGCRPHYDPGICTALLKASAGGLEFGKYPCRSHGNDENTLLQPDWFPPQLPVDTADTMVLAGNMTGLLSRGAIPAVLHRVRSDWADHVDSKRYSLVVELRPAEPNRWYKLLGHCSVAHGCVSLRGCG</sequence>
<protein>
    <submittedName>
        <fullName evidence="3">2OG-Fe(II) oxygenase superfamily, putative</fullName>
    </submittedName>
</protein>
<dbReference type="Gene3D" id="2.60.120.330">
    <property type="entry name" value="B-lactam Antibiotic, Isopenicillin N Synthase, Chain"/>
    <property type="match status" value="1"/>
</dbReference>
<dbReference type="EMBL" id="CZPT02000860">
    <property type="protein sequence ID" value="SCU67948.1"/>
    <property type="molecule type" value="Genomic_DNA"/>
</dbReference>
<dbReference type="GeneID" id="92379940"/>
<dbReference type="InterPro" id="IPR027443">
    <property type="entry name" value="IPNS-like_sf"/>
</dbReference>
<dbReference type="SUPFAM" id="SSF51197">
    <property type="entry name" value="Clavaminate synthase-like"/>
    <property type="match status" value="1"/>
</dbReference>
<dbReference type="RefSeq" id="XP_067079195.1">
    <property type="nucleotide sequence ID" value="XM_067223094.1"/>
</dbReference>
<dbReference type="InterPro" id="IPR005123">
    <property type="entry name" value="Oxoglu/Fe-dep_dioxygenase_dom"/>
</dbReference>
<evidence type="ECO:0000256" key="1">
    <source>
        <dbReference type="RuleBase" id="RU003682"/>
    </source>
</evidence>
<dbReference type="Proteomes" id="UP000195570">
    <property type="component" value="Unassembled WGS sequence"/>
</dbReference>
<keyword evidence="4" id="KW-1185">Reference proteome</keyword>
<keyword evidence="1" id="KW-0560">Oxidoreductase</keyword>
<comment type="similarity">
    <text evidence="1">Belongs to the iron/ascorbate-dependent oxidoreductase family.</text>
</comment>
<reference evidence="3" key="1">
    <citation type="submission" date="2016-09" db="EMBL/GenBank/DDBJ databases">
        <authorList>
            <person name="Hebert L."/>
            <person name="Moumen B."/>
        </authorList>
    </citation>
    <scope>NUCLEOTIDE SEQUENCE [LARGE SCALE GENOMIC DNA]</scope>
    <source>
        <strain evidence="3">OVI</strain>
    </source>
</reference>
<feature type="domain" description="Fe2OG dioxygenase" evidence="2">
    <location>
        <begin position="63"/>
        <end position="177"/>
    </location>
</feature>
<dbReference type="GO" id="GO:0046872">
    <property type="term" value="F:metal ion binding"/>
    <property type="evidence" value="ECO:0007669"/>
    <property type="project" value="UniProtKB-KW"/>
</dbReference>
<gene>
    <name evidence="3" type="ORF">TEOVI_000600100</name>
</gene>
<dbReference type="VEuPathDB" id="TriTrypDB:TEOVI_000600100"/>
<name>A0A1G4I7T5_TRYEQ</name>
<dbReference type="PROSITE" id="PS51471">
    <property type="entry name" value="FE2OG_OXY"/>
    <property type="match status" value="1"/>
</dbReference>
<keyword evidence="1" id="KW-0479">Metal-binding</keyword>